<keyword evidence="4" id="KW-1185">Reference proteome</keyword>
<name>A0ABT2GGZ8_9MICO</name>
<reference evidence="3" key="1">
    <citation type="submission" date="2022-08" db="EMBL/GenBank/DDBJ databases">
        <authorList>
            <person name="Deng Y."/>
            <person name="Han X.-F."/>
            <person name="Zhang Y.-Q."/>
        </authorList>
    </citation>
    <scope>NUCLEOTIDE SEQUENCE</scope>
    <source>
        <strain evidence="3">CPCC 205716</strain>
    </source>
</reference>
<evidence type="ECO:0000313" key="3">
    <source>
        <dbReference type="EMBL" id="MCS5714555.1"/>
    </source>
</evidence>
<organism evidence="3 4">
    <name type="scientific">Herbiconiux gentiana</name>
    <dbReference type="NCBI Taxonomy" id="2970912"/>
    <lineage>
        <taxon>Bacteria</taxon>
        <taxon>Bacillati</taxon>
        <taxon>Actinomycetota</taxon>
        <taxon>Actinomycetes</taxon>
        <taxon>Micrococcales</taxon>
        <taxon>Microbacteriaceae</taxon>
        <taxon>Herbiconiux</taxon>
    </lineage>
</organism>
<sequence>MTGGRLERYGPHPDQWVEWWSPDAPAQGTAVLIHGGYWRARYTADLMLPLVSPFTSRGWTVANLEYRRAADGWAALKDDLAAGLAAIRSAGPFSEVTLVGHSVGGQLALLGGEAGDAVVALAPVTDLARAYAEGNGGDAVAEFLRGSPAELPEVYAEASPLAREPSPAEVLIVHGRDDDRVPVAHSRAYAEATRAAGGRASVLELDSLPHLDAIAPDAPHWNAVHAWLDEWDARR</sequence>
<evidence type="ECO:0000256" key="1">
    <source>
        <dbReference type="ARBA" id="ARBA00022801"/>
    </source>
</evidence>
<dbReference type="InterPro" id="IPR001375">
    <property type="entry name" value="Peptidase_S9_cat"/>
</dbReference>
<accession>A0ABT2GGZ8</accession>
<dbReference type="SUPFAM" id="SSF53474">
    <property type="entry name" value="alpha/beta-Hydrolases"/>
    <property type="match status" value="1"/>
</dbReference>
<evidence type="ECO:0000313" key="4">
    <source>
        <dbReference type="Proteomes" id="UP001165580"/>
    </source>
</evidence>
<comment type="caution">
    <text evidence="3">The sequence shown here is derived from an EMBL/GenBank/DDBJ whole genome shotgun (WGS) entry which is preliminary data.</text>
</comment>
<feature type="domain" description="Peptidase S9 prolyl oligopeptidase catalytic" evidence="2">
    <location>
        <begin position="79"/>
        <end position="199"/>
    </location>
</feature>
<dbReference type="InterPro" id="IPR050300">
    <property type="entry name" value="GDXG_lipolytic_enzyme"/>
</dbReference>
<dbReference type="Pfam" id="PF00326">
    <property type="entry name" value="Peptidase_S9"/>
    <property type="match status" value="1"/>
</dbReference>
<dbReference type="Gene3D" id="3.40.50.1820">
    <property type="entry name" value="alpha/beta hydrolase"/>
    <property type="match status" value="1"/>
</dbReference>
<evidence type="ECO:0000259" key="2">
    <source>
        <dbReference type="Pfam" id="PF00326"/>
    </source>
</evidence>
<keyword evidence="1 3" id="KW-0378">Hydrolase</keyword>
<gene>
    <name evidence="3" type="ORF">NVV95_08315</name>
</gene>
<dbReference type="PANTHER" id="PTHR48081">
    <property type="entry name" value="AB HYDROLASE SUPERFAMILY PROTEIN C4A8.06C"/>
    <property type="match status" value="1"/>
</dbReference>
<proteinExistence type="predicted"/>
<dbReference type="Proteomes" id="UP001165580">
    <property type="component" value="Unassembled WGS sequence"/>
</dbReference>
<dbReference type="RefSeq" id="WP_259486080.1">
    <property type="nucleotide sequence ID" value="NZ_JANTEZ010000003.1"/>
</dbReference>
<protein>
    <submittedName>
        <fullName evidence="3">Alpha/beta hydrolase</fullName>
    </submittedName>
</protein>
<dbReference type="GO" id="GO:0016787">
    <property type="term" value="F:hydrolase activity"/>
    <property type="evidence" value="ECO:0007669"/>
    <property type="project" value="UniProtKB-KW"/>
</dbReference>
<dbReference type="EMBL" id="JANTEZ010000003">
    <property type="protein sequence ID" value="MCS5714555.1"/>
    <property type="molecule type" value="Genomic_DNA"/>
</dbReference>
<dbReference type="InterPro" id="IPR029058">
    <property type="entry name" value="AB_hydrolase_fold"/>
</dbReference>